<evidence type="ECO:0000313" key="2">
    <source>
        <dbReference type="Proteomes" id="UP000256220"/>
    </source>
</evidence>
<proteinExistence type="predicted"/>
<dbReference type="AlphaFoldDB" id="A0A2P2FM36"/>
<dbReference type="EMBL" id="JFBM01000030">
    <property type="protein sequence ID" value="KFU77780.1"/>
    <property type="molecule type" value="Genomic_DNA"/>
</dbReference>
<name>A0A2P2FM36_AMYLU</name>
<comment type="caution">
    <text evidence="1">The sequence shown here is derived from an EMBL/GenBank/DDBJ whole genome shotgun (WGS) entry which is preliminary data.</text>
</comment>
<gene>
    <name evidence="1" type="ORF">BB31_29380</name>
</gene>
<dbReference type="Proteomes" id="UP000256220">
    <property type="component" value="Unassembled WGS sequence"/>
</dbReference>
<accession>A0A2P2FM36</accession>
<reference evidence="1 2" key="1">
    <citation type="journal article" date="2014" name="Genome Announc.">
        <title>Draft Genome Sequence of Amycolatopsis lurida NRRL 2430, Producer of the Glycopeptide Family Antibiotic Ristocetin.</title>
        <authorList>
            <person name="Kwun M.J."/>
            <person name="Hong H.J."/>
        </authorList>
    </citation>
    <scope>NUCLEOTIDE SEQUENCE [LARGE SCALE GENOMIC DNA]</scope>
    <source>
        <strain evidence="1 2">NRRL 2430</strain>
    </source>
</reference>
<dbReference type="RefSeq" id="WP_034317571.1">
    <property type="nucleotide sequence ID" value="NZ_JFBM01000030.1"/>
</dbReference>
<organism evidence="1 2">
    <name type="scientific">Amycolatopsis lurida NRRL 2430</name>
    <dbReference type="NCBI Taxonomy" id="1460371"/>
    <lineage>
        <taxon>Bacteria</taxon>
        <taxon>Bacillati</taxon>
        <taxon>Actinomycetota</taxon>
        <taxon>Actinomycetes</taxon>
        <taxon>Pseudonocardiales</taxon>
        <taxon>Pseudonocardiaceae</taxon>
        <taxon>Amycolatopsis</taxon>
    </lineage>
</organism>
<protein>
    <submittedName>
        <fullName evidence="1">Uncharacterized protein</fullName>
    </submittedName>
</protein>
<evidence type="ECO:0000313" key="1">
    <source>
        <dbReference type="EMBL" id="KFU77780.1"/>
    </source>
</evidence>
<keyword evidence="2" id="KW-1185">Reference proteome</keyword>
<sequence length="138" mass="15511">MSSDEHDFSAFIPGLSPIDAHEVYLLARGVFVSSLRSAVLDCAETRERYYAAVSGRSLVLRVLHLISTGYGGTPKFNAPELAPPLWQAVLSDFVHYDEDEKVHVITEKGRGVITRWYELVQPIKDHPRFAPLWAEVTD</sequence>